<accession>A0A857EWV5</accession>
<evidence type="ECO:0000313" key="2">
    <source>
        <dbReference type="EMBL" id="QHB31758.1"/>
    </source>
</evidence>
<dbReference type="AlphaFoldDB" id="A0A857EWV5"/>
<keyword evidence="3" id="KW-1185">Reference proteome</keyword>
<gene>
    <name evidence="2" type="ORF">F0T03_05985</name>
</gene>
<name>A0A857EWV5_9GAMM</name>
<evidence type="ECO:0000256" key="1">
    <source>
        <dbReference type="SAM" id="MobiDB-lite"/>
    </source>
</evidence>
<feature type="region of interest" description="Disordered" evidence="1">
    <location>
        <begin position="27"/>
        <end position="61"/>
    </location>
</feature>
<reference evidence="3" key="1">
    <citation type="submission" date="2019-09" db="EMBL/GenBank/DDBJ databases">
        <title>Yersinia canariae sp. nov., isolated from a human yersiniosis case.</title>
        <authorList>
            <person name="Nguyen S.V."/>
            <person name="Greig D."/>
            <person name="Hurley D."/>
            <person name="Cao Y."/>
            <person name="McCabe E."/>
            <person name="Mitchell M."/>
            <person name="Jenkins C."/>
            <person name="Fanning S."/>
        </authorList>
    </citation>
    <scope>NUCLEOTIDE SEQUENCE [LARGE SCALE GENOMIC DNA]</scope>
    <source>
        <strain evidence="3">NCTC 14382</strain>
    </source>
</reference>
<dbReference type="KEGG" id="yca:F0T03_05985"/>
<dbReference type="EMBL" id="CP043727">
    <property type="protein sequence ID" value="QHB31758.1"/>
    <property type="molecule type" value="Genomic_DNA"/>
</dbReference>
<dbReference type="RefSeq" id="WP_159677436.1">
    <property type="nucleotide sequence ID" value="NZ_CP043727.1"/>
</dbReference>
<protein>
    <submittedName>
        <fullName evidence="2">Uncharacterized protein</fullName>
    </submittedName>
</protein>
<proteinExistence type="predicted"/>
<organism evidence="2 3">
    <name type="scientific">Yersinia canariae</name>
    <dbReference type="NCBI Taxonomy" id="2607663"/>
    <lineage>
        <taxon>Bacteria</taxon>
        <taxon>Pseudomonadati</taxon>
        <taxon>Pseudomonadota</taxon>
        <taxon>Gammaproteobacteria</taxon>
        <taxon>Enterobacterales</taxon>
        <taxon>Yersiniaceae</taxon>
        <taxon>Yersinia</taxon>
    </lineage>
</organism>
<sequence>MANAIDLKVQPTHLRFRKQRCAESPIAFKLRQGGKRENPDELTLVSDSGERVQPTPQQVER</sequence>
<dbReference type="Proteomes" id="UP000464402">
    <property type="component" value="Chromosome"/>
</dbReference>
<evidence type="ECO:0000313" key="3">
    <source>
        <dbReference type="Proteomes" id="UP000464402"/>
    </source>
</evidence>